<evidence type="ECO:0000256" key="4">
    <source>
        <dbReference type="ARBA" id="ARBA00023284"/>
    </source>
</evidence>
<keyword evidence="8" id="KW-1185">Reference proteome</keyword>
<feature type="domain" description="Thioredoxin" evidence="6">
    <location>
        <begin position="66"/>
        <end position="253"/>
    </location>
</feature>
<dbReference type="Pfam" id="PF01323">
    <property type="entry name" value="DSBA"/>
    <property type="match status" value="1"/>
</dbReference>
<evidence type="ECO:0000256" key="1">
    <source>
        <dbReference type="ARBA" id="ARBA00022729"/>
    </source>
</evidence>
<feature type="chain" id="PRO_5045615531" evidence="5">
    <location>
        <begin position="27"/>
        <end position="257"/>
    </location>
</feature>
<reference evidence="8" key="1">
    <citation type="journal article" date="2019" name="Int. J. Syst. Evol. Microbiol.">
        <title>The Global Catalogue of Microorganisms (GCM) 10K type strain sequencing project: providing services to taxonomists for standard genome sequencing and annotation.</title>
        <authorList>
            <consortium name="The Broad Institute Genomics Platform"/>
            <consortium name="The Broad Institute Genome Sequencing Center for Infectious Disease"/>
            <person name="Wu L."/>
            <person name="Ma J."/>
        </authorList>
    </citation>
    <scope>NUCLEOTIDE SEQUENCE [LARGE SCALE GENOMIC DNA]</scope>
    <source>
        <strain evidence="8">CCUG 56029</strain>
    </source>
</reference>
<dbReference type="InterPro" id="IPR041205">
    <property type="entry name" value="ScsC_N"/>
</dbReference>
<dbReference type="PANTHER" id="PTHR13887:SF14">
    <property type="entry name" value="DISULFIDE BOND FORMATION PROTEIN D"/>
    <property type="match status" value="1"/>
</dbReference>
<keyword evidence="3" id="KW-1015">Disulfide bond</keyword>
<dbReference type="Proteomes" id="UP001597213">
    <property type="component" value="Unassembled WGS sequence"/>
</dbReference>
<evidence type="ECO:0000256" key="2">
    <source>
        <dbReference type="ARBA" id="ARBA00023002"/>
    </source>
</evidence>
<keyword evidence="2" id="KW-0560">Oxidoreductase</keyword>
<dbReference type="InterPro" id="IPR013766">
    <property type="entry name" value="Thioredoxin_domain"/>
</dbReference>
<dbReference type="EMBL" id="JBHUEN010000034">
    <property type="protein sequence ID" value="MFD1882478.1"/>
    <property type="molecule type" value="Genomic_DNA"/>
</dbReference>
<feature type="signal peptide" evidence="5">
    <location>
        <begin position="1"/>
        <end position="26"/>
    </location>
</feature>
<dbReference type="PANTHER" id="PTHR13887">
    <property type="entry name" value="GLUTATHIONE S-TRANSFERASE KAPPA"/>
    <property type="match status" value="1"/>
</dbReference>
<dbReference type="InterPro" id="IPR036249">
    <property type="entry name" value="Thioredoxin-like_sf"/>
</dbReference>
<protein>
    <submittedName>
        <fullName evidence="7">DsbA family protein</fullName>
    </submittedName>
</protein>
<name>A0ABW4R8C1_9RHOB</name>
<evidence type="ECO:0000256" key="3">
    <source>
        <dbReference type="ARBA" id="ARBA00023157"/>
    </source>
</evidence>
<dbReference type="Gene3D" id="3.40.30.10">
    <property type="entry name" value="Glutaredoxin"/>
    <property type="match status" value="1"/>
</dbReference>
<evidence type="ECO:0000313" key="7">
    <source>
        <dbReference type="EMBL" id="MFD1882478.1"/>
    </source>
</evidence>
<accession>A0ABW4R8C1</accession>
<dbReference type="Pfam" id="PF18312">
    <property type="entry name" value="ScsC_N"/>
    <property type="match status" value="1"/>
</dbReference>
<evidence type="ECO:0000259" key="6">
    <source>
        <dbReference type="PROSITE" id="PS51352"/>
    </source>
</evidence>
<keyword evidence="4" id="KW-0676">Redox-active center</keyword>
<dbReference type="RefSeq" id="WP_379143127.1">
    <property type="nucleotide sequence ID" value="NZ_JBHUEN010000034.1"/>
</dbReference>
<dbReference type="InterPro" id="IPR001853">
    <property type="entry name" value="DSBA-like_thioredoxin_dom"/>
</dbReference>
<sequence length="257" mass="28624">MSRIAAMPRVAALVLMTTAIASPALAFDPKAMSDDEKAGFGEAVRSYLLENPEVLLEAMQVYEQRQQAAQSDNDRVLVQTNKDEIFSDGYSWVGGNPEGDLTMVEFIDYRCTYCRKAFNEVNALVKKDGNIRYILKEFPILGEESVLASRFAIAMQQIAGPEVYKKVHDELMTMRGAMTLETMRRIATDLGQDPDAVTKRMNEESVTAVIRKNAQLAERMRIQGTPTFVVGPVMLRGYLPENEMAKAVADARKEAKG</sequence>
<keyword evidence="1 5" id="KW-0732">Signal</keyword>
<dbReference type="CDD" id="cd03023">
    <property type="entry name" value="DsbA_Com1_like"/>
    <property type="match status" value="1"/>
</dbReference>
<dbReference type="SUPFAM" id="SSF52833">
    <property type="entry name" value="Thioredoxin-like"/>
    <property type="match status" value="1"/>
</dbReference>
<evidence type="ECO:0000256" key="5">
    <source>
        <dbReference type="SAM" id="SignalP"/>
    </source>
</evidence>
<evidence type="ECO:0000313" key="8">
    <source>
        <dbReference type="Proteomes" id="UP001597213"/>
    </source>
</evidence>
<proteinExistence type="predicted"/>
<organism evidence="7 8">
    <name type="scientific">Paracoccus pacificus</name>
    <dbReference type="NCBI Taxonomy" id="1463598"/>
    <lineage>
        <taxon>Bacteria</taxon>
        <taxon>Pseudomonadati</taxon>
        <taxon>Pseudomonadota</taxon>
        <taxon>Alphaproteobacteria</taxon>
        <taxon>Rhodobacterales</taxon>
        <taxon>Paracoccaceae</taxon>
        <taxon>Paracoccus</taxon>
    </lineage>
</organism>
<dbReference type="PROSITE" id="PS51352">
    <property type="entry name" value="THIOREDOXIN_2"/>
    <property type="match status" value="1"/>
</dbReference>
<comment type="caution">
    <text evidence="7">The sequence shown here is derived from an EMBL/GenBank/DDBJ whole genome shotgun (WGS) entry which is preliminary data.</text>
</comment>
<gene>
    <name evidence="7" type="ORF">ACFSCT_12210</name>
</gene>